<sequence>MASVHDIAAHELGFEEGIFWLPSHVMDEACDSKIHMRNRHQKLLQHYRYPRETQSQYCSKFSTRSSYDQRPKHATGGPGMQAVFLVSGQGSCGTGVFLPQKAGTKSIRKPACAPVLLPARVVQALNLKVHQLGLQISPSQAPKYSPRSGEVCTSESTKKKTNQKDALKQCSVVVSHESQSSSPEIFLPKEWTY</sequence>
<evidence type="ECO:0000313" key="3">
    <source>
        <dbReference type="EMBL" id="RZC20811.1"/>
    </source>
</evidence>
<proteinExistence type="predicted"/>
<evidence type="ECO:0000313" key="4">
    <source>
        <dbReference type="Proteomes" id="UP000289340"/>
    </source>
</evidence>
<feature type="region of interest" description="Disordered" evidence="1">
    <location>
        <begin position="139"/>
        <end position="163"/>
    </location>
</feature>
<dbReference type="Proteomes" id="UP000053555">
    <property type="component" value="Unassembled WGS sequence"/>
</dbReference>
<dbReference type="PANTHER" id="PTHR33356:SF13">
    <property type="entry name" value="DUF4005 DOMAIN-CONTAINING PROTEIN"/>
    <property type="match status" value="1"/>
</dbReference>
<evidence type="ECO:0000256" key="1">
    <source>
        <dbReference type="SAM" id="MobiDB-lite"/>
    </source>
</evidence>
<evidence type="ECO:0000313" key="2">
    <source>
        <dbReference type="EMBL" id="KHN19890.1"/>
    </source>
</evidence>
<protein>
    <submittedName>
        <fullName evidence="2">Uncharacterized protein</fullName>
    </submittedName>
</protein>
<dbReference type="EMBL" id="QZWG01000003">
    <property type="protein sequence ID" value="RZC20811.1"/>
    <property type="molecule type" value="Genomic_DNA"/>
</dbReference>
<dbReference type="AlphaFoldDB" id="A0A0B2QF33"/>
<keyword evidence="4" id="KW-1185">Reference proteome</keyword>
<dbReference type="Proteomes" id="UP000289340">
    <property type="component" value="Chromosome 3"/>
</dbReference>
<name>A0A0B2QF33_GLYSO</name>
<reference evidence="3 4" key="2">
    <citation type="submission" date="2018-09" db="EMBL/GenBank/DDBJ databases">
        <title>A high-quality reference genome of wild soybean provides a powerful tool to mine soybean genomes.</title>
        <authorList>
            <person name="Xie M."/>
            <person name="Chung C.Y.L."/>
            <person name="Li M.-W."/>
            <person name="Wong F.-L."/>
            <person name="Chan T.-F."/>
            <person name="Lam H.-M."/>
        </authorList>
    </citation>
    <scope>NUCLEOTIDE SEQUENCE [LARGE SCALE GENOMIC DNA]</scope>
    <source>
        <strain evidence="4">cv. W05</strain>
        <tissue evidence="3">Hypocotyl of etiolated seedlings</tissue>
    </source>
</reference>
<accession>A0A0B2QF33</accession>
<gene>
    <name evidence="3" type="ORF">D0Y65_007249</name>
    <name evidence="2" type="ORF">glysoja_033522</name>
</gene>
<dbReference type="PANTHER" id="PTHR33356">
    <property type="entry name" value="TIP41-LIKE PROTEIN"/>
    <property type="match status" value="1"/>
</dbReference>
<reference evidence="2" key="1">
    <citation type="submission" date="2014-07" db="EMBL/GenBank/DDBJ databases">
        <title>Identification of a novel salt tolerance gene in wild soybean by whole-genome sequencing.</title>
        <authorList>
            <person name="Lam H.-M."/>
            <person name="Qi X."/>
            <person name="Li M.-W."/>
            <person name="Liu X."/>
            <person name="Xie M."/>
            <person name="Ni M."/>
            <person name="Xu X."/>
        </authorList>
    </citation>
    <scope>NUCLEOTIDE SEQUENCE [LARGE SCALE GENOMIC DNA]</scope>
    <source>
        <tissue evidence="2">Root</tissue>
    </source>
</reference>
<organism evidence="2">
    <name type="scientific">Glycine soja</name>
    <name type="common">Wild soybean</name>
    <dbReference type="NCBI Taxonomy" id="3848"/>
    <lineage>
        <taxon>Eukaryota</taxon>
        <taxon>Viridiplantae</taxon>
        <taxon>Streptophyta</taxon>
        <taxon>Embryophyta</taxon>
        <taxon>Tracheophyta</taxon>
        <taxon>Spermatophyta</taxon>
        <taxon>Magnoliopsida</taxon>
        <taxon>eudicotyledons</taxon>
        <taxon>Gunneridae</taxon>
        <taxon>Pentapetalae</taxon>
        <taxon>rosids</taxon>
        <taxon>fabids</taxon>
        <taxon>Fabales</taxon>
        <taxon>Fabaceae</taxon>
        <taxon>Papilionoideae</taxon>
        <taxon>50 kb inversion clade</taxon>
        <taxon>NPAAA clade</taxon>
        <taxon>indigoferoid/millettioid clade</taxon>
        <taxon>Phaseoleae</taxon>
        <taxon>Glycine</taxon>
        <taxon>Glycine subgen. Soja</taxon>
    </lineage>
</organism>
<dbReference type="Gramene" id="XM_028369682.1">
    <property type="protein sequence ID" value="XP_028225483.1"/>
    <property type="gene ID" value="LOC114406853"/>
</dbReference>
<dbReference type="EMBL" id="KN658617">
    <property type="protein sequence ID" value="KHN19890.1"/>
    <property type="molecule type" value="Genomic_DNA"/>
</dbReference>